<protein>
    <submittedName>
        <fullName evidence="2">Uncharacterized protein</fullName>
    </submittedName>
</protein>
<feature type="region of interest" description="Disordered" evidence="1">
    <location>
        <begin position="78"/>
        <end position="122"/>
    </location>
</feature>
<evidence type="ECO:0000256" key="1">
    <source>
        <dbReference type="SAM" id="MobiDB-lite"/>
    </source>
</evidence>
<evidence type="ECO:0000313" key="2">
    <source>
        <dbReference type="EMBL" id="KAJ1153909.1"/>
    </source>
</evidence>
<feature type="region of interest" description="Disordered" evidence="1">
    <location>
        <begin position="1"/>
        <end position="24"/>
    </location>
</feature>
<reference evidence="2" key="1">
    <citation type="journal article" date="2022" name="bioRxiv">
        <title>Sequencing and chromosome-scale assembly of the giantPleurodeles waltlgenome.</title>
        <authorList>
            <person name="Brown T."/>
            <person name="Elewa A."/>
            <person name="Iarovenko S."/>
            <person name="Subramanian E."/>
            <person name="Araus A.J."/>
            <person name="Petzold A."/>
            <person name="Susuki M."/>
            <person name="Suzuki K.-i.T."/>
            <person name="Hayashi T."/>
            <person name="Toyoda A."/>
            <person name="Oliveira C."/>
            <person name="Osipova E."/>
            <person name="Leigh N.D."/>
            <person name="Simon A."/>
            <person name="Yun M.H."/>
        </authorList>
    </citation>
    <scope>NUCLEOTIDE SEQUENCE</scope>
    <source>
        <strain evidence="2">20211129_DDA</strain>
        <tissue evidence="2">Liver</tissue>
    </source>
</reference>
<dbReference type="Proteomes" id="UP001066276">
    <property type="component" value="Chromosome 5"/>
</dbReference>
<accession>A0AAV7RNP6</accession>
<dbReference type="AlphaFoldDB" id="A0AAV7RNP6"/>
<evidence type="ECO:0000313" key="3">
    <source>
        <dbReference type="Proteomes" id="UP001066276"/>
    </source>
</evidence>
<keyword evidence="3" id="KW-1185">Reference proteome</keyword>
<sequence length="122" mass="12305">MGPTEADGVAKRPDGGEGLDCATGVGADLEATSVAGAEAAGAEPECPLSQAPWAQRHRIRVGTPKDEAHGLVELLPLGGGRSGKRGVDLDVGSEDRGLVRGSSHRVGVKSESDGASTSSYLD</sequence>
<feature type="compositionally biased region" description="Basic and acidic residues" evidence="1">
    <location>
        <begin position="85"/>
        <end position="98"/>
    </location>
</feature>
<feature type="compositionally biased region" description="Polar residues" evidence="1">
    <location>
        <begin position="113"/>
        <end position="122"/>
    </location>
</feature>
<gene>
    <name evidence="2" type="ORF">NDU88_006667</name>
</gene>
<dbReference type="EMBL" id="JANPWB010000009">
    <property type="protein sequence ID" value="KAJ1153909.1"/>
    <property type="molecule type" value="Genomic_DNA"/>
</dbReference>
<organism evidence="2 3">
    <name type="scientific">Pleurodeles waltl</name>
    <name type="common">Iberian ribbed newt</name>
    <dbReference type="NCBI Taxonomy" id="8319"/>
    <lineage>
        <taxon>Eukaryota</taxon>
        <taxon>Metazoa</taxon>
        <taxon>Chordata</taxon>
        <taxon>Craniata</taxon>
        <taxon>Vertebrata</taxon>
        <taxon>Euteleostomi</taxon>
        <taxon>Amphibia</taxon>
        <taxon>Batrachia</taxon>
        <taxon>Caudata</taxon>
        <taxon>Salamandroidea</taxon>
        <taxon>Salamandridae</taxon>
        <taxon>Pleurodelinae</taxon>
        <taxon>Pleurodeles</taxon>
    </lineage>
</organism>
<proteinExistence type="predicted"/>
<name>A0AAV7RNP6_PLEWA</name>
<comment type="caution">
    <text evidence="2">The sequence shown here is derived from an EMBL/GenBank/DDBJ whole genome shotgun (WGS) entry which is preliminary data.</text>
</comment>